<dbReference type="KEGG" id="sbd:ATN00_04795"/>
<dbReference type="STRING" id="1332080.ATN00_04795"/>
<name>A0A0S3EWB1_9SPHN</name>
<evidence type="ECO:0000313" key="1">
    <source>
        <dbReference type="EMBL" id="ALR19727.1"/>
    </source>
</evidence>
<dbReference type="AlphaFoldDB" id="A0A0S3EWB1"/>
<evidence type="ECO:0000313" key="2">
    <source>
        <dbReference type="Proteomes" id="UP000056968"/>
    </source>
</evidence>
<reference evidence="1 2" key="1">
    <citation type="submission" date="2015-11" db="EMBL/GenBank/DDBJ databases">
        <title>A Two-component Flavoprotein Monooxygenase System MeaXY Responsible for para-Hydroxylation of 2-Methyl-6-ethylaniline and 2,6-Diethylaniline in Sphingobium baderi DE-13.</title>
        <authorList>
            <person name="Cheng M."/>
            <person name="Meng Q."/>
            <person name="Yang Y."/>
            <person name="Chu C."/>
            <person name="Yan X."/>
            <person name="He J."/>
            <person name="Li S."/>
        </authorList>
    </citation>
    <scope>NUCLEOTIDE SEQUENCE [LARGE SCALE GENOMIC DNA]</scope>
    <source>
        <strain evidence="1 2">DE-13</strain>
    </source>
</reference>
<dbReference type="Proteomes" id="UP000056968">
    <property type="component" value="Chromosome"/>
</dbReference>
<accession>A0A0S3EWB1</accession>
<keyword evidence="2" id="KW-1185">Reference proteome</keyword>
<sequence length="82" mass="9176">MDDAVLGVLRPLINGDGLDLEVRRFDPMSGTLNLRLFDGKDPCTVCRMSADLLAEIALPIARKVDPRVRRITIEDDRPEDGR</sequence>
<dbReference type="EMBL" id="CP013264">
    <property type="protein sequence ID" value="ALR19727.1"/>
    <property type="molecule type" value="Genomic_DNA"/>
</dbReference>
<dbReference type="RefSeq" id="WP_062062775.1">
    <property type="nucleotide sequence ID" value="NZ_CP013264.1"/>
</dbReference>
<gene>
    <name evidence="1" type="ORF">ATN00_04795</name>
</gene>
<evidence type="ECO:0008006" key="3">
    <source>
        <dbReference type="Google" id="ProtNLM"/>
    </source>
</evidence>
<proteinExistence type="predicted"/>
<protein>
    <recommendedName>
        <fullName evidence="3">NIF system FeS cluster assembly NifU C-terminal domain-containing protein</fullName>
    </recommendedName>
</protein>
<organism evidence="1 2">
    <name type="scientific">Sphingobium baderi</name>
    <dbReference type="NCBI Taxonomy" id="1332080"/>
    <lineage>
        <taxon>Bacteria</taxon>
        <taxon>Pseudomonadati</taxon>
        <taxon>Pseudomonadota</taxon>
        <taxon>Alphaproteobacteria</taxon>
        <taxon>Sphingomonadales</taxon>
        <taxon>Sphingomonadaceae</taxon>
        <taxon>Sphingobium</taxon>
    </lineage>
</organism>